<comment type="caution">
    <text evidence="2">The sequence shown here is derived from an EMBL/GenBank/DDBJ whole genome shotgun (WGS) entry which is preliminary data.</text>
</comment>
<gene>
    <name evidence="2" type="ORF">EDD32_2187</name>
</gene>
<evidence type="ECO:0000313" key="2">
    <source>
        <dbReference type="EMBL" id="RPF27697.1"/>
    </source>
</evidence>
<feature type="region of interest" description="Disordered" evidence="1">
    <location>
        <begin position="179"/>
        <end position="198"/>
    </location>
</feature>
<dbReference type="AlphaFoldDB" id="A0A3N4Z5R6"/>
<sequence length="227" mass="23758">MHAFVPVPGGHASRLAETERTVLARLVADTAELLGTRLAETGSGAGTSTGAGELPAAGGTRLTPDDAVLAALDFTPAGHLAPDAPADPALARLLPPMSHDDPELAAELRALTEGGLRSAKVSRLETVWRELRGPARPGGAAVVRTGQEGAWLAALTDVRLVLASRLGIEDDDDAEEVYDRARSARSGGDDGDDGHDPVTDALATMYAALTWWQESLLESMERARRAK</sequence>
<accession>A0A3N4Z5R6</accession>
<evidence type="ECO:0000256" key="1">
    <source>
        <dbReference type="SAM" id="MobiDB-lite"/>
    </source>
</evidence>
<dbReference type="Pfam" id="PF09438">
    <property type="entry name" value="DUF2017"/>
    <property type="match status" value="1"/>
</dbReference>
<dbReference type="Proteomes" id="UP000280726">
    <property type="component" value="Unassembled WGS sequence"/>
</dbReference>
<keyword evidence="3" id="KW-1185">Reference proteome</keyword>
<name>A0A3N4Z5R6_9MICO</name>
<proteinExistence type="predicted"/>
<reference evidence="2 3" key="1">
    <citation type="submission" date="2018-11" db="EMBL/GenBank/DDBJ databases">
        <title>Sequencing the genomes of 1000 actinobacteria strains.</title>
        <authorList>
            <person name="Klenk H.-P."/>
        </authorList>
    </citation>
    <scope>NUCLEOTIDE SEQUENCE [LARGE SCALE GENOMIC DNA]</scope>
    <source>
        <strain evidence="2 3">DSM 14418</strain>
    </source>
</reference>
<evidence type="ECO:0000313" key="3">
    <source>
        <dbReference type="Proteomes" id="UP000280726"/>
    </source>
</evidence>
<dbReference type="EMBL" id="RKRA01000001">
    <property type="protein sequence ID" value="RPF27697.1"/>
    <property type="molecule type" value="Genomic_DNA"/>
</dbReference>
<dbReference type="InterPro" id="IPR018561">
    <property type="entry name" value="AosR"/>
</dbReference>
<protein>
    <submittedName>
        <fullName evidence="2">Uncharacterized protein DUF2017</fullName>
    </submittedName>
</protein>
<feature type="region of interest" description="Disordered" evidence="1">
    <location>
        <begin position="39"/>
        <end position="60"/>
    </location>
</feature>
<organism evidence="2 3">
    <name type="scientific">Georgenia muralis</name>
    <dbReference type="NCBI Taxonomy" id="154117"/>
    <lineage>
        <taxon>Bacteria</taxon>
        <taxon>Bacillati</taxon>
        <taxon>Actinomycetota</taxon>
        <taxon>Actinomycetes</taxon>
        <taxon>Micrococcales</taxon>
        <taxon>Bogoriellaceae</taxon>
        <taxon>Georgenia</taxon>
    </lineage>
</organism>
<dbReference type="RefSeq" id="WP_170175266.1">
    <property type="nucleotide sequence ID" value="NZ_RKRA01000001.1"/>
</dbReference>